<proteinExistence type="predicted"/>
<accession>A0ABZ1HV00</accession>
<dbReference type="RefSeq" id="WP_326565080.1">
    <property type="nucleotide sequence ID" value="NZ_CP142149.1"/>
</dbReference>
<protein>
    <submittedName>
        <fullName evidence="1">DUF6093 family protein</fullName>
    </submittedName>
</protein>
<gene>
    <name evidence="1" type="ORF">VSH64_24880</name>
</gene>
<name>A0ABZ1HV00_9PSEU</name>
<organism evidence="1 2">
    <name type="scientific">Amycolatopsis rhabdoformis</name>
    <dbReference type="NCBI Taxonomy" id="1448059"/>
    <lineage>
        <taxon>Bacteria</taxon>
        <taxon>Bacillati</taxon>
        <taxon>Actinomycetota</taxon>
        <taxon>Actinomycetes</taxon>
        <taxon>Pseudonocardiales</taxon>
        <taxon>Pseudonocardiaceae</taxon>
        <taxon>Amycolatopsis</taxon>
    </lineage>
</organism>
<dbReference type="Proteomes" id="UP001330812">
    <property type="component" value="Chromosome"/>
</dbReference>
<dbReference type="InterPro" id="IPR046075">
    <property type="entry name" value="DUF6093"/>
</dbReference>
<evidence type="ECO:0000313" key="1">
    <source>
        <dbReference type="EMBL" id="WSE26113.1"/>
    </source>
</evidence>
<keyword evidence="2" id="KW-1185">Reference proteome</keyword>
<reference evidence="1 2" key="1">
    <citation type="journal article" date="2015" name="Int. J. Syst. Evol. Microbiol.">
        <title>Amycolatopsis rhabdoformis sp. nov., an actinomycete isolated from a tropical forest soil.</title>
        <authorList>
            <person name="Souza W.R."/>
            <person name="Silva R.E."/>
            <person name="Goodfellow M."/>
            <person name="Busarakam K."/>
            <person name="Figueiro F.S."/>
            <person name="Ferreira D."/>
            <person name="Rodrigues-Filho E."/>
            <person name="Moraes L.A.B."/>
            <person name="Zucchi T.D."/>
        </authorList>
    </citation>
    <scope>NUCLEOTIDE SEQUENCE [LARGE SCALE GENOMIC DNA]</scope>
    <source>
        <strain evidence="1 2">NCIMB 14900</strain>
    </source>
</reference>
<evidence type="ECO:0000313" key="2">
    <source>
        <dbReference type="Proteomes" id="UP001330812"/>
    </source>
</evidence>
<dbReference type="Pfam" id="PF19586">
    <property type="entry name" value="DUF6093"/>
    <property type="match status" value="1"/>
</dbReference>
<sequence>MRVLRLTGAGRRAAEAIMLDACRIRPVDQDEVTTDPVTGDVTPAYGDAVYTGKCKIQNQRPFPSTPDAGEHQWTRSPMWLHLPVVGSGQVKNGHVVEITSSVNPDNVGRLFRVEAGDPKTFQTALRFLVEEIVG</sequence>
<dbReference type="EMBL" id="CP142149">
    <property type="protein sequence ID" value="WSE26113.1"/>
    <property type="molecule type" value="Genomic_DNA"/>
</dbReference>